<sequence length="463" mass="48234">MVKLIPGLILSLSAIAGIVNAAAGDCTLTVPKNPLTAQGLATPFILQKGNCDQTAGDQQVFVEATVFDPATGAFSVYHPLVINQGTKAAIAPVVPVLPANAVVGLWFGANSNSVTLQGDIANCVNGLSNQDIFGQVAFCNAAAFFTAVKASGKAVIPAIGKDTNGNACPTTRFFGIIDQDQSDNVITTYLQTNAGTFAQNTAANAAKLKGATVIMNGSDNALVADFLDPQLGCKPMKASSLMEKGVTLGSMALNELQAGLQTSPVAQVPATDPMVLSNNNPSLTKLNNYRKNVGQTVVQSLNQASSTAYCTNLDKIQPPYLKNVQAKIVNGASPMPDVANNLFTFMGQRYAASWVNLGCDKLLMKTSAITVTMNGNIATAVQFGQSKPIQPAKPTKTTKPANPAKPTKTTKPAKPTKGGANPTKGATPTKGANPTKGATPTTTKAAKPTKPAHPRHHRHRKMW</sequence>
<evidence type="ECO:0000313" key="3">
    <source>
        <dbReference type="EMBL" id="KAG0327375.1"/>
    </source>
</evidence>
<evidence type="ECO:0000256" key="1">
    <source>
        <dbReference type="SAM" id="MobiDB-lite"/>
    </source>
</evidence>
<feature type="signal peptide" evidence="2">
    <location>
        <begin position="1"/>
        <end position="21"/>
    </location>
</feature>
<keyword evidence="2" id="KW-0732">Signal</keyword>
<dbReference type="Proteomes" id="UP000738325">
    <property type="component" value="Unassembled WGS sequence"/>
</dbReference>
<proteinExistence type="predicted"/>
<feature type="compositionally biased region" description="Low complexity" evidence="1">
    <location>
        <begin position="392"/>
        <end position="417"/>
    </location>
</feature>
<feature type="compositionally biased region" description="Basic residues" evidence="1">
    <location>
        <begin position="450"/>
        <end position="463"/>
    </location>
</feature>
<dbReference type="OrthoDB" id="2399191at2759"/>
<organism evidence="3 4">
    <name type="scientific">Dissophora globulifera</name>
    <dbReference type="NCBI Taxonomy" id="979702"/>
    <lineage>
        <taxon>Eukaryota</taxon>
        <taxon>Fungi</taxon>
        <taxon>Fungi incertae sedis</taxon>
        <taxon>Mucoromycota</taxon>
        <taxon>Mortierellomycotina</taxon>
        <taxon>Mortierellomycetes</taxon>
        <taxon>Mortierellales</taxon>
        <taxon>Mortierellaceae</taxon>
        <taxon>Dissophora</taxon>
    </lineage>
</organism>
<keyword evidence="4" id="KW-1185">Reference proteome</keyword>
<reference evidence="3" key="1">
    <citation type="journal article" date="2020" name="Fungal Divers.">
        <title>Resolving the Mortierellaceae phylogeny through synthesis of multi-gene phylogenetics and phylogenomics.</title>
        <authorList>
            <person name="Vandepol N."/>
            <person name="Liber J."/>
            <person name="Desiro A."/>
            <person name="Na H."/>
            <person name="Kennedy M."/>
            <person name="Barry K."/>
            <person name="Grigoriev I.V."/>
            <person name="Miller A.N."/>
            <person name="O'Donnell K."/>
            <person name="Stajich J.E."/>
            <person name="Bonito G."/>
        </authorList>
    </citation>
    <scope>NUCLEOTIDE SEQUENCE</scope>
    <source>
        <strain evidence="3">REB-010B</strain>
    </source>
</reference>
<evidence type="ECO:0000256" key="2">
    <source>
        <dbReference type="SAM" id="SignalP"/>
    </source>
</evidence>
<comment type="caution">
    <text evidence="3">The sequence shown here is derived from an EMBL/GenBank/DDBJ whole genome shotgun (WGS) entry which is preliminary data.</text>
</comment>
<accession>A0A9P6UZ82</accession>
<feature type="compositionally biased region" description="Low complexity" evidence="1">
    <location>
        <begin position="438"/>
        <end position="449"/>
    </location>
</feature>
<protein>
    <submittedName>
        <fullName evidence="3">Uncharacterized protein</fullName>
    </submittedName>
</protein>
<name>A0A9P6UZ82_9FUNG</name>
<dbReference type="AlphaFoldDB" id="A0A9P6UZ82"/>
<feature type="chain" id="PRO_5040478130" evidence="2">
    <location>
        <begin position="22"/>
        <end position="463"/>
    </location>
</feature>
<dbReference type="EMBL" id="JAAAIP010000057">
    <property type="protein sequence ID" value="KAG0327375.1"/>
    <property type="molecule type" value="Genomic_DNA"/>
</dbReference>
<evidence type="ECO:0000313" key="4">
    <source>
        <dbReference type="Proteomes" id="UP000738325"/>
    </source>
</evidence>
<gene>
    <name evidence="3" type="ORF">BGZ99_007705</name>
</gene>
<feature type="region of interest" description="Disordered" evidence="1">
    <location>
        <begin position="385"/>
        <end position="463"/>
    </location>
</feature>